<proteinExistence type="predicted"/>
<protein>
    <submittedName>
        <fullName evidence="2">DNA/RNA polymerase superfamily protein</fullName>
    </submittedName>
</protein>
<dbReference type="InterPro" id="IPR056924">
    <property type="entry name" value="SH3_Tf2-1"/>
</dbReference>
<comment type="caution">
    <text evidence="2">The sequence shown here is derived from an EMBL/GenBank/DDBJ whole genome shotgun (WGS) entry which is preliminary data.</text>
</comment>
<dbReference type="OrthoDB" id="3863715at2759"/>
<dbReference type="Proteomes" id="UP000325315">
    <property type="component" value="Unassembled WGS sequence"/>
</dbReference>
<keyword evidence="3" id="KW-1185">Reference proteome</keyword>
<name>A0A5B6WSR0_9ROSI</name>
<accession>A0A5B6WSR0</accession>
<organism evidence="2 3">
    <name type="scientific">Gossypium australe</name>
    <dbReference type="NCBI Taxonomy" id="47621"/>
    <lineage>
        <taxon>Eukaryota</taxon>
        <taxon>Viridiplantae</taxon>
        <taxon>Streptophyta</taxon>
        <taxon>Embryophyta</taxon>
        <taxon>Tracheophyta</taxon>
        <taxon>Spermatophyta</taxon>
        <taxon>Magnoliopsida</taxon>
        <taxon>eudicotyledons</taxon>
        <taxon>Gunneridae</taxon>
        <taxon>Pentapetalae</taxon>
        <taxon>rosids</taxon>
        <taxon>malvids</taxon>
        <taxon>Malvales</taxon>
        <taxon>Malvaceae</taxon>
        <taxon>Malvoideae</taxon>
        <taxon>Gossypium</taxon>
    </lineage>
</organism>
<evidence type="ECO:0000313" key="2">
    <source>
        <dbReference type="EMBL" id="KAA3484336.1"/>
    </source>
</evidence>
<evidence type="ECO:0000313" key="3">
    <source>
        <dbReference type="Proteomes" id="UP000325315"/>
    </source>
</evidence>
<reference evidence="3" key="1">
    <citation type="journal article" date="2019" name="Plant Biotechnol. J.">
        <title>Genome sequencing of the Australian wild diploid species Gossypium australe highlights disease resistance and delayed gland morphogenesis.</title>
        <authorList>
            <person name="Cai Y."/>
            <person name="Cai X."/>
            <person name="Wang Q."/>
            <person name="Wang P."/>
            <person name="Zhang Y."/>
            <person name="Cai C."/>
            <person name="Xu Y."/>
            <person name="Wang K."/>
            <person name="Zhou Z."/>
            <person name="Wang C."/>
            <person name="Geng S."/>
            <person name="Li B."/>
            <person name="Dong Q."/>
            <person name="Hou Y."/>
            <person name="Wang H."/>
            <person name="Ai P."/>
            <person name="Liu Z."/>
            <person name="Yi F."/>
            <person name="Sun M."/>
            <person name="An G."/>
            <person name="Cheng J."/>
            <person name="Zhang Y."/>
            <person name="Shi Q."/>
            <person name="Xie Y."/>
            <person name="Shi X."/>
            <person name="Chang Y."/>
            <person name="Huang F."/>
            <person name="Chen Y."/>
            <person name="Hong S."/>
            <person name="Mi L."/>
            <person name="Sun Q."/>
            <person name="Zhang L."/>
            <person name="Zhou B."/>
            <person name="Peng R."/>
            <person name="Zhang X."/>
            <person name="Liu F."/>
        </authorList>
    </citation>
    <scope>NUCLEOTIDE SEQUENCE [LARGE SCALE GENOMIC DNA]</scope>
    <source>
        <strain evidence="3">cv. PA1801</strain>
    </source>
</reference>
<dbReference type="EMBL" id="SMMG02000002">
    <property type="protein sequence ID" value="KAA3484336.1"/>
    <property type="molecule type" value="Genomic_DNA"/>
</dbReference>
<gene>
    <name evidence="2" type="ORF">EPI10_006425</name>
</gene>
<dbReference type="PANTHER" id="PTHR46148:SF44">
    <property type="entry name" value="GAG-POL POLYPROTEIN"/>
    <property type="match status" value="1"/>
</dbReference>
<dbReference type="Pfam" id="PF24626">
    <property type="entry name" value="SH3_Tf2-1"/>
    <property type="match status" value="1"/>
</dbReference>
<feature type="domain" description="Tf2-1-like SH3-like" evidence="1">
    <location>
        <begin position="46"/>
        <end position="103"/>
    </location>
</feature>
<sequence>MALFEALYGWKCRTPLYWSELSENKLVEIDLIRETKYKVCVIRNSLKITSDMFRFGRKGKLSSRFIGPYEIVERIGPIAYKLALPLELENIHNIFHILMLRRYSLDTSHVISSSEIELQPCLSYSEKPIAILA</sequence>
<dbReference type="AlphaFoldDB" id="A0A5B6WSR0"/>
<evidence type="ECO:0000259" key="1">
    <source>
        <dbReference type="Pfam" id="PF24626"/>
    </source>
</evidence>
<dbReference type="PANTHER" id="PTHR46148">
    <property type="entry name" value="CHROMO DOMAIN-CONTAINING PROTEIN"/>
    <property type="match status" value="1"/>
</dbReference>